<dbReference type="InterPro" id="IPR001001">
    <property type="entry name" value="DNA_polIII_beta"/>
</dbReference>
<dbReference type="InterPro" id="IPR022637">
    <property type="entry name" value="DNA_polIII_beta_cen"/>
</dbReference>
<dbReference type="PANTHER" id="PTHR30478">
    <property type="entry name" value="DNA POLYMERASE III SUBUNIT BETA"/>
    <property type="match status" value="1"/>
</dbReference>
<protein>
    <recommendedName>
        <fullName evidence="9">Beta sliding clamp</fullName>
    </recommendedName>
</protein>
<dbReference type="Proteomes" id="UP000077096">
    <property type="component" value="Chromosome"/>
</dbReference>
<dbReference type="Gene3D" id="3.70.10.10">
    <property type="match status" value="1"/>
</dbReference>
<feature type="domain" description="DNA polymerase III beta sliding clamp C-terminal" evidence="12">
    <location>
        <begin position="246"/>
        <end position="366"/>
    </location>
</feature>
<keyword evidence="5 9" id="KW-0548">Nucleotidyltransferase</keyword>
<evidence type="ECO:0000256" key="4">
    <source>
        <dbReference type="ARBA" id="ARBA00022679"/>
    </source>
</evidence>
<gene>
    <name evidence="14" type="primary">dnaN</name>
    <name evidence="15" type="ORF">ENT72_08090</name>
    <name evidence="14" type="ORF">ENU12_02635</name>
    <name evidence="13" type="ORF">JM64_05375</name>
</gene>
<dbReference type="GO" id="GO:0008408">
    <property type="term" value="F:3'-5' exonuclease activity"/>
    <property type="evidence" value="ECO:0007669"/>
    <property type="project" value="InterPro"/>
</dbReference>
<dbReference type="SUPFAM" id="SSF55979">
    <property type="entry name" value="DNA clamp"/>
    <property type="match status" value="3"/>
</dbReference>
<feature type="domain" description="DNA polymerase III beta sliding clamp N-terminal" evidence="10">
    <location>
        <begin position="3"/>
        <end position="120"/>
    </location>
</feature>
<dbReference type="Pfam" id="PF00712">
    <property type="entry name" value="DNA_pol3_beta"/>
    <property type="match status" value="1"/>
</dbReference>
<dbReference type="PIRSF" id="PIRSF000804">
    <property type="entry name" value="DNA_pol_III_b"/>
    <property type="match status" value="1"/>
</dbReference>
<evidence type="ECO:0000256" key="5">
    <source>
        <dbReference type="ARBA" id="ARBA00022695"/>
    </source>
</evidence>
<evidence type="ECO:0000256" key="7">
    <source>
        <dbReference type="ARBA" id="ARBA00022932"/>
    </source>
</evidence>
<organism evidence="13 16">
    <name type="scientific">Fervidobacterium pennivorans</name>
    <dbReference type="NCBI Taxonomy" id="93466"/>
    <lineage>
        <taxon>Bacteria</taxon>
        <taxon>Thermotogati</taxon>
        <taxon>Thermotogota</taxon>
        <taxon>Thermotogae</taxon>
        <taxon>Thermotogales</taxon>
        <taxon>Fervidobacteriaceae</taxon>
        <taxon>Fervidobacterium</taxon>
    </lineage>
</organism>
<dbReference type="SMART" id="SM00480">
    <property type="entry name" value="POL3Bc"/>
    <property type="match status" value="1"/>
</dbReference>
<evidence type="ECO:0000313" key="13">
    <source>
        <dbReference type="EMBL" id="ANE41457.1"/>
    </source>
</evidence>
<evidence type="ECO:0000313" key="15">
    <source>
        <dbReference type="EMBL" id="HGU42852.1"/>
    </source>
</evidence>
<dbReference type="EMBL" id="CP011393">
    <property type="protein sequence ID" value="ANE41457.1"/>
    <property type="molecule type" value="Genomic_DNA"/>
</dbReference>
<dbReference type="NCBIfam" id="TIGR00663">
    <property type="entry name" value="dnan"/>
    <property type="match status" value="1"/>
</dbReference>
<evidence type="ECO:0000259" key="11">
    <source>
        <dbReference type="Pfam" id="PF02767"/>
    </source>
</evidence>
<dbReference type="GO" id="GO:0006271">
    <property type="term" value="P:DNA strand elongation involved in DNA replication"/>
    <property type="evidence" value="ECO:0007669"/>
    <property type="project" value="TreeGrafter"/>
</dbReference>
<evidence type="ECO:0000259" key="12">
    <source>
        <dbReference type="Pfam" id="PF02768"/>
    </source>
</evidence>
<keyword evidence="7 9" id="KW-0239">DNA-directed DNA polymerase</keyword>
<proteinExistence type="inferred from homology"/>
<evidence type="ECO:0000313" key="16">
    <source>
        <dbReference type="Proteomes" id="UP000077096"/>
    </source>
</evidence>
<keyword evidence="3 9" id="KW-0963">Cytoplasm</keyword>
<evidence type="ECO:0000256" key="9">
    <source>
        <dbReference type="PIRNR" id="PIRNR000804"/>
    </source>
</evidence>
<evidence type="ECO:0000256" key="8">
    <source>
        <dbReference type="ARBA" id="ARBA00023125"/>
    </source>
</evidence>
<comment type="subcellular location">
    <subcellularLocation>
        <location evidence="1 9">Cytoplasm</location>
    </subcellularLocation>
</comment>
<name>A0A172T396_FERPE</name>
<keyword evidence="8" id="KW-0238">DNA-binding</keyword>
<dbReference type="InterPro" id="IPR046938">
    <property type="entry name" value="DNA_clamp_sf"/>
</dbReference>
<dbReference type="Gene3D" id="3.10.150.10">
    <property type="entry name" value="DNA Polymerase III, subunit A, domain 2"/>
    <property type="match status" value="1"/>
</dbReference>
<dbReference type="KEGG" id="fng:JM64_05375"/>
<dbReference type="GO" id="GO:0003887">
    <property type="term" value="F:DNA-directed DNA polymerase activity"/>
    <property type="evidence" value="ECO:0007669"/>
    <property type="project" value="UniProtKB-UniRule"/>
</dbReference>
<accession>A0A172T396</accession>
<dbReference type="PATRIC" id="fig|93466.3.peg.1138"/>
<dbReference type="CDD" id="cd00140">
    <property type="entry name" value="beta_clamp"/>
    <property type="match status" value="1"/>
</dbReference>
<sequence>MLRFVVSKAEIQEKISVASSSIGSRTVDPILQCLLFKPVNGHINIHATDLQTSVVSTVKVGEYEGSEAFAVDADLIDDIVKNLPEDEVIFEYANGKLLVKSGKSRYNLTTVLDVERFPIIETDESGIKFSIDTSILEEMLDRVSFCASSESAMRALNGVYWEVHGGFLRLVASDGYRLALAEQKLDIDNEFDFIIALKSVKELEKLLSSTTEPMINITYDHSIVSFNAGDVTMIVRTVEETFPDYKRVLPKAFKTRVVLNVDDFAEALKRVMVIAKRGTEKVQLKISDDVMELSSQSPDYGEAVENIPVTKDGEDLIVNFNPKFLNEAIKHIDEKEVEFNFVDNLSPLQINPRNVEGYMYIVLPVRA</sequence>
<dbReference type="Pfam" id="PF02767">
    <property type="entry name" value="DNA_pol3_beta_2"/>
    <property type="match status" value="1"/>
</dbReference>
<evidence type="ECO:0000259" key="10">
    <source>
        <dbReference type="Pfam" id="PF00712"/>
    </source>
</evidence>
<comment type="similarity">
    <text evidence="2 9">Belongs to the beta sliding clamp family.</text>
</comment>
<dbReference type="GO" id="GO:0009360">
    <property type="term" value="C:DNA polymerase III complex"/>
    <property type="evidence" value="ECO:0007669"/>
    <property type="project" value="InterPro"/>
</dbReference>
<dbReference type="GO" id="GO:0003677">
    <property type="term" value="F:DNA binding"/>
    <property type="evidence" value="ECO:0007669"/>
    <property type="project" value="UniProtKB-UniRule"/>
</dbReference>
<reference evidence="14" key="2">
    <citation type="journal article" date="2020" name="mSystems">
        <title>Genome- and Community-Level Interaction Insights into Carbon Utilization and Element Cycling Functions of Hydrothermarchaeota in Hydrothermal Sediment.</title>
        <authorList>
            <person name="Zhou Z."/>
            <person name="Liu Y."/>
            <person name="Xu W."/>
            <person name="Pan J."/>
            <person name="Luo Z.H."/>
            <person name="Li M."/>
        </authorList>
    </citation>
    <scope>NUCLEOTIDE SEQUENCE [LARGE SCALE GENOMIC DNA]</scope>
    <source>
        <strain evidence="15">SpSt-604</strain>
        <strain evidence="14">SpSt-640</strain>
    </source>
</reference>
<dbReference type="InterPro" id="IPR022635">
    <property type="entry name" value="DNA_polIII_beta_C"/>
</dbReference>
<dbReference type="Pfam" id="PF02768">
    <property type="entry name" value="DNA_pol3_beta_3"/>
    <property type="match status" value="1"/>
</dbReference>
<feature type="domain" description="DNA polymerase III beta sliding clamp central" evidence="11">
    <location>
        <begin position="131"/>
        <end position="244"/>
    </location>
</feature>
<evidence type="ECO:0000256" key="3">
    <source>
        <dbReference type="ARBA" id="ARBA00022490"/>
    </source>
</evidence>
<evidence type="ECO:0000256" key="1">
    <source>
        <dbReference type="ARBA" id="ARBA00004496"/>
    </source>
</evidence>
<evidence type="ECO:0000256" key="2">
    <source>
        <dbReference type="ARBA" id="ARBA00010752"/>
    </source>
</evidence>
<dbReference type="AlphaFoldDB" id="A0A172T396"/>
<evidence type="ECO:0000256" key="6">
    <source>
        <dbReference type="ARBA" id="ARBA00022705"/>
    </source>
</evidence>
<keyword evidence="6 9" id="KW-0235">DNA replication</keyword>
<keyword evidence="4 9" id="KW-0808">Transferase</keyword>
<dbReference type="OrthoDB" id="8421503at2"/>
<dbReference type="GO" id="GO:0005737">
    <property type="term" value="C:cytoplasm"/>
    <property type="evidence" value="ECO:0007669"/>
    <property type="project" value="UniProtKB-SubCell"/>
</dbReference>
<comment type="subunit">
    <text evidence="9">Forms a ring-shaped head-to-tail homodimer around DNA.</text>
</comment>
<dbReference type="InterPro" id="IPR022634">
    <property type="entry name" value="DNA_polIII_beta_N"/>
</dbReference>
<dbReference type="EMBL" id="DSZT01000263">
    <property type="protein sequence ID" value="HGU42852.1"/>
    <property type="molecule type" value="Genomic_DNA"/>
</dbReference>
<reference evidence="13 16" key="1">
    <citation type="submission" date="2014-08" db="EMBL/GenBank/DDBJ databases">
        <title>Fervidobacterium pennivorans DYC genome.</title>
        <authorList>
            <person name="Wushke S."/>
        </authorList>
    </citation>
    <scope>NUCLEOTIDE SEQUENCE [LARGE SCALE GENOMIC DNA]</scope>
    <source>
        <strain evidence="13 16">DYC</strain>
    </source>
</reference>
<dbReference type="EMBL" id="DTBH01000061">
    <property type="protein sequence ID" value="HGQ76823.1"/>
    <property type="molecule type" value="Genomic_DNA"/>
</dbReference>
<comment type="function">
    <text evidence="9">Confers DNA tethering and processivity to DNA polymerases and other proteins. Acts as a clamp, forming a ring around DNA (a reaction catalyzed by the clamp-loading complex) which diffuses in an ATP-independent manner freely and bidirectionally along dsDNA. Initially characterized for its ability to contact the catalytic subunit of DNA polymerase III (Pol III), a complex, multichain enzyme responsible for most of the replicative synthesis in bacteria; Pol III exhibits 3'-5' exonuclease proofreading activity. The beta chain is required for initiation of replication as well as for processivity of DNA replication.</text>
</comment>
<dbReference type="PANTHER" id="PTHR30478:SF0">
    <property type="entry name" value="BETA SLIDING CLAMP"/>
    <property type="match status" value="1"/>
</dbReference>
<evidence type="ECO:0000313" key="14">
    <source>
        <dbReference type="EMBL" id="HGQ76823.1"/>
    </source>
</evidence>